<dbReference type="EMBL" id="SRLO01000127">
    <property type="protein sequence ID" value="TNN73227.1"/>
    <property type="molecule type" value="Genomic_DNA"/>
</dbReference>
<accession>A0A4Z2I5D3</accession>
<evidence type="ECO:0000313" key="2">
    <source>
        <dbReference type="Proteomes" id="UP000314294"/>
    </source>
</evidence>
<evidence type="ECO:0000313" key="1">
    <source>
        <dbReference type="EMBL" id="TNN73227.1"/>
    </source>
</evidence>
<dbReference type="AlphaFoldDB" id="A0A4Z2I5D3"/>
<dbReference type="Proteomes" id="UP000314294">
    <property type="component" value="Unassembled WGS sequence"/>
</dbReference>
<reference evidence="1 2" key="1">
    <citation type="submission" date="2019-03" db="EMBL/GenBank/DDBJ databases">
        <title>First draft genome of Liparis tanakae, snailfish: a comprehensive survey of snailfish specific genes.</title>
        <authorList>
            <person name="Kim W."/>
            <person name="Song I."/>
            <person name="Jeong J.-H."/>
            <person name="Kim D."/>
            <person name="Kim S."/>
            <person name="Ryu S."/>
            <person name="Song J.Y."/>
            <person name="Lee S.K."/>
        </authorList>
    </citation>
    <scope>NUCLEOTIDE SEQUENCE [LARGE SCALE GENOMIC DNA]</scope>
    <source>
        <tissue evidence="1">Muscle</tissue>
    </source>
</reference>
<name>A0A4Z2I5D3_9TELE</name>
<gene>
    <name evidence="1" type="ORF">EYF80_016558</name>
</gene>
<sequence length="88" mass="9716">MSSLVEQGGNISAMQSSGALIYCSHDWTLGSTSLKEEAVECRKLLHFPLLATPGEIARQDRRRRVGGRFGGESVVSLLHITPKENMFR</sequence>
<organism evidence="1 2">
    <name type="scientific">Liparis tanakae</name>
    <name type="common">Tanaka's snailfish</name>
    <dbReference type="NCBI Taxonomy" id="230148"/>
    <lineage>
        <taxon>Eukaryota</taxon>
        <taxon>Metazoa</taxon>
        <taxon>Chordata</taxon>
        <taxon>Craniata</taxon>
        <taxon>Vertebrata</taxon>
        <taxon>Euteleostomi</taxon>
        <taxon>Actinopterygii</taxon>
        <taxon>Neopterygii</taxon>
        <taxon>Teleostei</taxon>
        <taxon>Neoteleostei</taxon>
        <taxon>Acanthomorphata</taxon>
        <taxon>Eupercaria</taxon>
        <taxon>Perciformes</taxon>
        <taxon>Cottioidei</taxon>
        <taxon>Cottales</taxon>
        <taxon>Liparidae</taxon>
        <taxon>Liparis</taxon>
    </lineage>
</organism>
<keyword evidence="2" id="KW-1185">Reference proteome</keyword>
<proteinExistence type="predicted"/>
<protein>
    <submittedName>
        <fullName evidence="1">Uncharacterized protein</fullName>
    </submittedName>
</protein>
<comment type="caution">
    <text evidence="1">The sequence shown here is derived from an EMBL/GenBank/DDBJ whole genome shotgun (WGS) entry which is preliminary data.</text>
</comment>